<name>A0A8T2IRU7_9PIPI</name>
<evidence type="ECO:0000256" key="2">
    <source>
        <dbReference type="SAM" id="SignalP"/>
    </source>
</evidence>
<keyword evidence="2" id="KW-0732">Signal</keyword>
<dbReference type="PANTHER" id="PTHR22901">
    <property type="entry name" value="SIALATE O-ACETYLESTERASE"/>
    <property type="match status" value="1"/>
</dbReference>
<dbReference type="OrthoDB" id="42638at2759"/>
<dbReference type="InterPro" id="IPR039329">
    <property type="entry name" value="SIAE"/>
</dbReference>
<evidence type="ECO:0000259" key="3">
    <source>
        <dbReference type="Pfam" id="PF03629"/>
    </source>
</evidence>
<keyword evidence="5" id="KW-1185">Reference proteome</keyword>
<dbReference type="GO" id="GO:0001681">
    <property type="term" value="F:sialate O-acetylesterase activity"/>
    <property type="evidence" value="ECO:0007669"/>
    <property type="project" value="InterPro"/>
</dbReference>
<organism evidence="4 5">
    <name type="scientific">Hymenochirus boettgeri</name>
    <name type="common">Congo dwarf clawed frog</name>
    <dbReference type="NCBI Taxonomy" id="247094"/>
    <lineage>
        <taxon>Eukaryota</taxon>
        <taxon>Metazoa</taxon>
        <taxon>Chordata</taxon>
        <taxon>Craniata</taxon>
        <taxon>Vertebrata</taxon>
        <taxon>Euteleostomi</taxon>
        <taxon>Amphibia</taxon>
        <taxon>Batrachia</taxon>
        <taxon>Anura</taxon>
        <taxon>Pipoidea</taxon>
        <taxon>Pipidae</taxon>
        <taxon>Pipinae</taxon>
        <taxon>Hymenochirus</taxon>
    </lineage>
</organism>
<feature type="domain" description="Sialate O-acetylesterase" evidence="3">
    <location>
        <begin position="117"/>
        <end position="308"/>
    </location>
</feature>
<proteinExistence type="predicted"/>
<accession>A0A8T2IRU7</accession>
<dbReference type="Gene3D" id="3.40.50.1110">
    <property type="entry name" value="SGNH hydrolase"/>
    <property type="match status" value="1"/>
</dbReference>
<dbReference type="AlphaFoldDB" id="A0A8T2IRU7"/>
<keyword evidence="1" id="KW-0378">Hydrolase</keyword>
<reference evidence="4" key="1">
    <citation type="thesis" date="2020" institute="ProQuest LLC" country="789 East Eisenhower Parkway, Ann Arbor, MI, USA">
        <title>Comparative Genomics and Chromosome Evolution.</title>
        <authorList>
            <person name="Mudd A.B."/>
        </authorList>
    </citation>
    <scope>NUCLEOTIDE SEQUENCE</scope>
    <source>
        <strain evidence="4">Female2</strain>
        <tissue evidence="4">Blood</tissue>
    </source>
</reference>
<dbReference type="Pfam" id="PF03629">
    <property type="entry name" value="SASA"/>
    <property type="match status" value="1"/>
</dbReference>
<evidence type="ECO:0000313" key="4">
    <source>
        <dbReference type="EMBL" id="KAG8434692.1"/>
    </source>
</evidence>
<sequence length="528" mass="60592">MELLQGRWILLLLCLVCVVECNTFRFASYYASSMVLQQKPSQAVIWGYGEVGATVTVSLFKGPEIISKKIVDLNGETGVWKILLDPMEHGGPYWILAQQYFQEDVTKLELHDLLFGDVWLCGGQSNMEMTVSQIFNATEELAKAVDYPNIRILTAALEMSESELDDLRKIDLQWSVPTAENLGNGNFSYFSAVCWLFGRNLSRKLKYPIGLVESSWGGTPVEAWSSNRALKKCGLSESKRKYCYRYNFSRKVSGPCTYSVLWNAMIHPLLNMTIKGAIWYQGEHNTDMNTDLYNCTFPSLIEDWRLSFYEGSNGQTDRHFPFGFVQLSTYMKFDKKDKYPDIRWHQTADYGYVPNPKMINTFMAVAMDLGDETSPYGSVHPRDKQTVAYRLYLGARAVAYGSKNISFQGPFPAKFEVFDKESYINITYNQKLLITHLSDTIFEVLCGESVYEYEPELNSWLAATVMSVDSNVVTVYYKGCSQISGLRYAWEDWPCEYKKCPIYSIQRHLPAPLFVKYFPKQKKVRLHN</sequence>
<dbReference type="InterPro" id="IPR005181">
    <property type="entry name" value="SASA"/>
</dbReference>
<dbReference type="InterPro" id="IPR036514">
    <property type="entry name" value="SGNH_hydro_sf"/>
</dbReference>
<feature type="signal peptide" evidence="2">
    <location>
        <begin position="1"/>
        <end position="21"/>
    </location>
</feature>
<dbReference type="PANTHER" id="PTHR22901:SF0">
    <property type="entry name" value="SIALATE O-ACETYLESTERASE"/>
    <property type="match status" value="1"/>
</dbReference>
<feature type="chain" id="PRO_5035879646" description="Sialate O-acetylesterase domain-containing protein" evidence="2">
    <location>
        <begin position="22"/>
        <end position="528"/>
    </location>
</feature>
<gene>
    <name evidence="4" type="ORF">GDO86_012884</name>
</gene>
<dbReference type="Proteomes" id="UP000812440">
    <property type="component" value="Chromosome 7"/>
</dbReference>
<evidence type="ECO:0000256" key="1">
    <source>
        <dbReference type="ARBA" id="ARBA00022801"/>
    </source>
</evidence>
<dbReference type="SUPFAM" id="SSF52266">
    <property type="entry name" value="SGNH hydrolase"/>
    <property type="match status" value="1"/>
</dbReference>
<comment type="caution">
    <text evidence="4">The sequence shown here is derived from an EMBL/GenBank/DDBJ whole genome shotgun (WGS) entry which is preliminary data.</text>
</comment>
<protein>
    <recommendedName>
        <fullName evidence="3">Sialate O-acetylesterase domain-containing protein</fullName>
    </recommendedName>
</protein>
<dbReference type="EMBL" id="JAACNH010000008">
    <property type="protein sequence ID" value="KAG8434692.1"/>
    <property type="molecule type" value="Genomic_DNA"/>
</dbReference>
<dbReference type="GO" id="GO:0005975">
    <property type="term" value="P:carbohydrate metabolic process"/>
    <property type="evidence" value="ECO:0007669"/>
    <property type="project" value="TreeGrafter"/>
</dbReference>
<evidence type="ECO:0000313" key="5">
    <source>
        <dbReference type="Proteomes" id="UP000812440"/>
    </source>
</evidence>